<dbReference type="EMBL" id="CP009416">
    <property type="protein sequence ID" value="AJD90684.1"/>
    <property type="molecule type" value="Genomic_DNA"/>
</dbReference>
<feature type="transmembrane region" description="Helical" evidence="1">
    <location>
        <begin position="26"/>
        <end position="43"/>
    </location>
</feature>
<evidence type="ECO:0000256" key="1">
    <source>
        <dbReference type="SAM" id="Phobius"/>
    </source>
</evidence>
<feature type="transmembrane region" description="Helical" evidence="1">
    <location>
        <begin position="49"/>
        <end position="69"/>
    </location>
</feature>
<evidence type="ECO:0000313" key="3">
    <source>
        <dbReference type="Proteomes" id="UP000031449"/>
    </source>
</evidence>
<organism evidence="2 3">
    <name type="scientific">Jeotgalibacillus malaysiensis</name>
    <dbReference type="NCBI Taxonomy" id="1508404"/>
    <lineage>
        <taxon>Bacteria</taxon>
        <taxon>Bacillati</taxon>
        <taxon>Bacillota</taxon>
        <taxon>Bacilli</taxon>
        <taxon>Bacillales</taxon>
        <taxon>Caryophanaceae</taxon>
        <taxon>Jeotgalibacillus</taxon>
    </lineage>
</organism>
<keyword evidence="1" id="KW-1133">Transmembrane helix</keyword>
<dbReference type="AlphaFoldDB" id="A0A0B5ARH8"/>
<gene>
    <name evidence="2" type="ORF">JMA_13670</name>
</gene>
<keyword evidence="3" id="KW-1185">Reference proteome</keyword>
<accession>A0A0B5ARH8</accession>
<reference evidence="2 3" key="1">
    <citation type="submission" date="2014-08" db="EMBL/GenBank/DDBJ databases">
        <title>Complete genome of a marine bacteria Jeotgalibacillus malaysiensis.</title>
        <authorList>
            <person name="Yaakop A.S."/>
            <person name="Chan K.-G."/>
            <person name="Goh K.M."/>
        </authorList>
    </citation>
    <scope>NUCLEOTIDE SEQUENCE [LARGE SCALE GENOMIC DNA]</scope>
    <source>
        <strain evidence="2 3">D5</strain>
    </source>
</reference>
<protein>
    <submittedName>
        <fullName evidence="2">Uncharacterized protein</fullName>
    </submittedName>
</protein>
<dbReference type="KEGG" id="jeo:JMA_13670"/>
<keyword evidence="1" id="KW-0472">Membrane</keyword>
<dbReference type="BioCyc" id="JESP1508404:G14D9-10621-MONOMER"/>
<dbReference type="HOGENOM" id="CLU_1592362_0_0_9"/>
<dbReference type="Proteomes" id="UP000031449">
    <property type="component" value="Chromosome"/>
</dbReference>
<evidence type="ECO:0000313" key="2">
    <source>
        <dbReference type="EMBL" id="AJD90684.1"/>
    </source>
</evidence>
<proteinExistence type="predicted"/>
<name>A0A0B5ARH8_9BACL</name>
<sequence>MYNKDVSEAADVQESPKIYKAKEPRSVALFFMFFMAVFLYFSWDELFWRYLFIGIFLYHFLLLFTHYTFSIQSSRLIHSTHLFNWRLRTRELNHSDVSRIQFTHENWSAKAVVIKTYKGRSLKLYRYNDKGLFHHLEDYCYEYRVPLKKSKGYLILEDMYDKQERNT</sequence>
<dbReference type="OrthoDB" id="2427324at2"/>
<keyword evidence="1" id="KW-0812">Transmembrane</keyword>